<evidence type="ECO:0000313" key="11">
    <source>
        <dbReference type="EMBL" id="KAJ7317115.1"/>
    </source>
</evidence>
<dbReference type="InterPro" id="IPR015943">
    <property type="entry name" value="WD40/YVTN_repeat-like_dom_sf"/>
</dbReference>
<dbReference type="SUPFAM" id="SSF50978">
    <property type="entry name" value="WD40 repeat-like"/>
    <property type="match status" value="1"/>
</dbReference>
<proteinExistence type="inferred from homology"/>
<evidence type="ECO:0000256" key="7">
    <source>
        <dbReference type="ARBA" id="ARBA00040154"/>
    </source>
</evidence>
<evidence type="ECO:0000256" key="10">
    <source>
        <dbReference type="ARBA" id="ARBA00047056"/>
    </source>
</evidence>
<dbReference type="Pfam" id="PF00400">
    <property type="entry name" value="WD40"/>
    <property type="match status" value="1"/>
</dbReference>
<keyword evidence="3" id="KW-0853">WD repeat</keyword>
<keyword evidence="5" id="KW-0677">Repeat</keyword>
<comment type="subunit">
    <text evidence="10">Interacts with FTSJ1; the interaction is direct, and required for 2'-O-methylation of position 34 in substrate tRNAs. Interacts with IRS4. Interacts with STK11/LKB1.</text>
</comment>
<sequence length="273" mass="29121">MSVVVLSGTEDAESPEPLLFLAAACSDGSVRLFLLLENSQSLRLVAESFLHQRCVLKVQAFAYKTAGGRRGHIVASAATDGSVAFWDVSATLDLVTQAVKAEGGERKVLDLGTWLLTIQAHSCGVNSLQVHKMAGGRFLVASGSDDGSISVSDIEVSDESIVDGEAPAKMGVRVLRTFSRPCAHAAHVTGVRLLRPDLLLSASVDQRLTLWRLSEEGLSFVCSKFCHVADVAALECWEGEGPTYYSVICGQGLQVLRGTLELQAQSGLPFLEC</sequence>
<accession>A0A9Q1AXA7</accession>
<keyword evidence="12" id="KW-1185">Reference proteome</keyword>
<dbReference type="InterPro" id="IPR051973">
    <property type="entry name" value="tRNA_Anticodon_Mtase-Reg"/>
</dbReference>
<evidence type="ECO:0000256" key="8">
    <source>
        <dbReference type="ARBA" id="ARBA00041816"/>
    </source>
</evidence>
<protein>
    <recommendedName>
        <fullName evidence="7">tRNA (34-2'-O)-methyltransferase regulator WDR6</fullName>
    </recommendedName>
    <alternativeName>
        <fullName evidence="8">WD repeat-containing protein 6</fullName>
    </alternativeName>
</protein>
<evidence type="ECO:0000256" key="2">
    <source>
        <dbReference type="ARBA" id="ARBA00022490"/>
    </source>
</evidence>
<reference evidence="11" key="1">
    <citation type="journal article" date="2023" name="DNA Res.">
        <title>Chromosome-level genome assembly of Phrynocephalus forsythii using third-generation DNA sequencing and Hi-C analysis.</title>
        <authorList>
            <person name="Qi Y."/>
            <person name="Zhao W."/>
            <person name="Zhao Y."/>
            <person name="Niu C."/>
            <person name="Cao S."/>
            <person name="Zhang Y."/>
        </authorList>
    </citation>
    <scope>NUCLEOTIDE SEQUENCE</scope>
    <source>
        <tissue evidence="11">Muscle</tissue>
    </source>
</reference>
<dbReference type="InterPro" id="IPR036322">
    <property type="entry name" value="WD40_repeat_dom_sf"/>
</dbReference>
<organism evidence="11 12">
    <name type="scientific">Phrynocephalus forsythii</name>
    <dbReference type="NCBI Taxonomy" id="171643"/>
    <lineage>
        <taxon>Eukaryota</taxon>
        <taxon>Metazoa</taxon>
        <taxon>Chordata</taxon>
        <taxon>Craniata</taxon>
        <taxon>Vertebrata</taxon>
        <taxon>Euteleostomi</taxon>
        <taxon>Lepidosauria</taxon>
        <taxon>Squamata</taxon>
        <taxon>Bifurcata</taxon>
        <taxon>Unidentata</taxon>
        <taxon>Episquamata</taxon>
        <taxon>Toxicofera</taxon>
        <taxon>Iguania</taxon>
        <taxon>Acrodonta</taxon>
        <taxon>Agamidae</taxon>
        <taxon>Agaminae</taxon>
        <taxon>Phrynocephalus</taxon>
    </lineage>
</organism>
<gene>
    <name evidence="11" type="ORF">JRQ81_003277</name>
</gene>
<dbReference type="SMART" id="SM00320">
    <property type="entry name" value="WD40"/>
    <property type="match status" value="3"/>
</dbReference>
<dbReference type="AlphaFoldDB" id="A0A9Q1AXA7"/>
<evidence type="ECO:0000256" key="4">
    <source>
        <dbReference type="ARBA" id="ARBA00022694"/>
    </source>
</evidence>
<dbReference type="Gene3D" id="2.130.10.10">
    <property type="entry name" value="YVTN repeat-like/Quinoprotein amine dehydrogenase"/>
    <property type="match status" value="1"/>
</dbReference>
<keyword evidence="2" id="KW-0963">Cytoplasm</keyword>
<dbReference type="Proteomes" id="UP001142489">
    <property type="component" value="Unassembled WGS sequence"/>
</dbReference>
<evidence type="ECO:0000256" key="1">
    <source>
        <dbReference type="ARBA" id="ARBA00004496"/>
    </source>
</evidence>
<dbReference type="PANTHER" id="PTHR14344">
    <property type="entry name" value="WD REPEAT PROTEIN"/>
    <property type="match status" value="1"/>
</dbReference>
<dbReference type="OrthoDB" id="5594999at2759"/>
<name>A0A9Q1AXA7_9SAUR</name>
<dbReference type="PANTHER" id="PTHR14344:SF3">
    <property type="entry name" value="WD REPEAT-CONTAINING PROTEIN 6"/>
    <property type="match status" value="1"/>
</dbReference>
<dbReference type="EMBL" id="JAPFRF010000011">
    <property type="protein sequence ID" value="KAJ7317115.1"/>
    <property type="molecule type" value="Genomic_DNA"/>
</dbReference>
<dbReference type="GO" id="GO:0005737">
    <property type="term" value="C:cytoplasm"/>
    <property type="evidence" value="ECO:0007669"/>
    <property type="project" value="UniProtKB-SubCell"/>
</dbReference>
<comment type="function">
    <text evidence="9">Together with methyltransferase FTSJ1, methylates the 2'-O-ribose of nucleotides at position 34 of the tRNA anticodon loop of substrate tRNAs. Required for the correct positioning of the substrate tRNA for methylation. Required to suppress amino acid starvation-induced autophagy. Enhances the STK11/LKB1-induced cell growth suppression activity.</text>
</comment>
<dbReference type="InterPro" id="IPR001680">
    <property type="entry name" value="WD40_rpt"/>
</dbReference>
<evidence type="ECO:0000256" key="9">
    <source>
        <dbReference type="ARBA" id="ARBA00045751"/>
    </source>
</evidence>
<comment type="caution">
    <text evidence="11">The sequence shown here is derived from an EMBL/GenBank/DDBJ whole genome shotgun (WGS) entry which is preliminary data.</text>
</comment>
<evidence type="ECO:0000256" key="6">
    <source>
        <dbReference type="ARBA" id="ARBA00038255"/>
    </source>
</evidence>
<comment type="similarity">
    <text evidence="6">Belongs to the WD repeat WDR6 family.</text>
</comment>
<comment type="subcellular location">
    <subcellularLocation>
        <location evidence="1">Cytoplasm</location>
    </subcellularLocation>
</comment>
<evidence type="ECO:0000313" key="12">
    <source>
        <dbReference type="Proteomes" id="UP001142489"/>
    </source>
</evidence>
<evidence type="ECO:0000256" key="5">
    <source>
        <dbReference type="ARBA" id="ARBA00022737"/>
    </source>
</evidence>
<keyword evidence="4" id="KW-0819">tRNA processing</keyword>
<dbReference type="GO" id="GO:0030488">
    <property type="term" value="P:tRNA methylation"/>
    <property type="evidence" value="ECO:0007669"/>
    <property type="project" value="TreeGrafter"/>
</dbReference>
<evidence type="ECO:0000256" key="3">
    <source>
        <dbReference type="ARBA" id="ARBA00022574"/>
    </source>
</evidence>